<dbReference type="SUPFAM" id="SSF101898">
    <property type="entry name" value="NHL repeat"/>
    <property type="match status" value="1"/>
</dbReference>
<accession>A0AAE0LY92</accession>
<dbReference type="AlphaFoldDB" id="A0AAE0LY92"/>
<evidence type="ECO:0000313" key="3">
    <source>
        <dbReference type="Proteomes" id="UP001283341"/>
    </source>
</evidence>
<dbReference type="Pfam" id="PF22701">
    <property type="entry name" value="Mala_s_1-like"/>
    <property type="match status" value="1"/>
</dbReference>
<reference evidence="2" key="2">
    <citation type="submission" date="2023-06" db="EMBL/GenBank/DDBJ databases">
        <authorList>
            <consortium name="Lawrence Berkeley National Laboratory"/>
            <person name="Haridas S."/>
            <person name="Hensen N."/>
            <person name="Bonometti L."/>
            <person name="Westerberg I."/>
            <person name="Brannstrom I.O."/>
            <person name="Guillou S."/>
            <person name="Cros-Aarteil S."/>
            <person name="Calhoun S."/>
            <person name="Kuo A."/>
            <person name="Mondo S."/>
            <person name="Pangilinan J."/>
            <person name="Riley R."/>
            <person name="Labutti K."/>
            <person name="Andreopoulos B."/>
            <person name="Lipzen A."/>
            <person name="Chen C."/>
            <person name="Yanf M."/>
            <person name="Daum C."/>
            <person name="Ng V."/>
            <person name="Clum A."/>
            <person name="Steindorff A."/>
            <person name="Ohm R."/>
            <person name="Martin F."/>
            <person name="Silar P."/>
            <person name="Natvig D."/>
            <person name="Lalanne C."/>
            <person name="Gautier V."/>
            <person name="Ament-Velasquez S.L."/>
            <person name="Kruys A."/>
            <person name="Hutchinson M.I."/>
            <person name="Powell A.J."/>
            <person name="Barry K."/>
            <person name="Miller A.N."/>
            <person name="Grigoriev I.V."/>
            <person name="Debuchy R."/>
            <person name="Gladieux P."/>
            <person name="Thoren M.H."/>
            <person name="Johannesson H."/>
        </authorList>
    </citation>
    <scope>NUCLEOTIDE SEQUENCE</scope>
    <source>
        <strain evidence="2">CBS 118394</strain>
    </source>
</reference>
<keyword evidence="3" id="KW-1185">Reference proteome</keyword>
<evidence type="ECO:0000313" key="2">
    <source>
        <dbReference type="EMBL" id="KAK3312301.1"/>
    </source>
</evidence>
<name>A0AAE0LY92_9PEZI</name>
<feature type="signal peptide" evidence="1">
    <location>
        <begin position="1"/>
        <end position="19"/>
    </location>
</feature>
<organism evidence="2 3">
    <name type="scientific">Apodospora peruviana</name>
    <dbReference type="NCBI Taxonomy" id="516989"/>
    <lineage>
        <taxon>Eukaryota</taxon>
        <taxon>Fungi</taxon>
        <taxon>Dikarya</taxon>
        <taxon>Ascomycota</taxon>
        <taxon>Pezizomycotina</taxon>
        <taxon>Sordariomycetes</taxon>
        <taxon>Sordariomycetidae</taxon>
        <taxon>Sordariales</taxon>
        <taxon>Lasiosphaeriaceae</taxon>
        <taxon>Apodospora</taxon>
    </lineage>
</organism>
<evidence type="ECO:0000256" key="1">
    <source>
        <dbReference type="SAM" id="SignalP"/>
    </source>
</evidence>
<feature type="chain" id="PRO_5042250877" evidence="1">
    <location>
        <begin position="20"/>
        <end position="385"/>
    </location>
</feature>
<keyword evidence="1" id="KW-0732">Signal</keyword>
<proteinExistence type="predicted"/>
<dbReference type="Proteomes" id="UP001283341">
    <property type="component" value="Unassembled WGS sequence"/>
</dbReference>
<sequence length="385" mass="41839">MRALFIFITTVLLSVGGRSNVLRPRDTKVEFSTAVFGAPGPTNHKHESKPCPPFKKGTFNINAYQLYPENMDWDANLCQVYIGILFNASFGIYDPYKDKLEAISFPGVTLNPDFHVGAVAWDKYTGLASVVLGQGNAFNTAGANISGDNYFRRFDPVSHKFLWSVNITALTQGKYGGFNDIAYDPAGNSYIVGTYPSSILKVTPDGKSITPWYLPPVIDHTVQGYSGIVSQGNTIVVLDSGTSGSLFRFDIRDVVRTPIPVPLTPPYVTDGGDSIRLPLKYDGKVMLVAEHIRGVTVLRSKDASWRTAEYLGTVPNAPGLPAGALVVATTQIGDKLYIVNDWFDFPPVPGTVAGNKTSFPMIDITEQVEALLCGKKRGLKGCSKI</sequence>
<dbReference type="InterPro" id="IPR054550">
    <property type="entry name" value="Mala_s_1-like"/>
</dbReference>
<protein>
    <submittedName>
        <fullName evidence="2">Uncharacterized protein</fullName>
    </submittedName>
</protein>
<comment type="caution">
    <text evidence="2">The sequence shown here is derived from an EMBL/GenBank/DDBJ whole genome shotgun (WGS) entry which is preliminary data.</text>
</comment>
<dbReference type="CDD" id="cd12811">
    <property type="entry name" value="MALA"/>
    <property type="match status" value="1"/>
</dbReference>
<gene>
    <name evidence="2" type="ORF">B0H66DRAFT_538595</name>
</gene>
<dbReference type="EMBL" id="JAUEDM010000009">
    <property type="protein sequence ID" value="KAK3312301.1"/>
    <property type="molecule type" value="Genomic_DNA"/>
</dbReference>
<reference evidence="2" key="1">
    <citation type="journal article" date="2023" name="Mol. Phylogenet. Evol.">
        <title>Genome-scale phylogeny and comparative genomics of the fungal order Sordariales.</title>
        <authorList>
            <person name="Hensen N."/>
            <person name="Bonometti L."/>
            <person name="Westerberg I."/>
            <person name="Brannstrom I.O."/>
            <person name="Guillou S."/>
            <person name="Cros-Aarteil S."/>
            <person name="Calhoun S."/>
            <person name="Haridas S."/>
            <person name="Kuo A."/>
            <person name="Mondo S."/>
            <person name="Pangilinan J."/>
            <person name="Riley R."/>
            <person name="LaButti K."/>
            <person name="Andreopoulos B."/>
            <person name="Lipzen A."/>
            <person name="Chen C."/>
            <person name="Yan M."/>
            <person name="Daum C."/>
            <person name="Ng V."/>
            <person name="Clum A."/>
            <person name="Steindorff A."/>
            <person name="Ohm R.A."/>
            <person name="Martin F."/>
            <person name="Silar P."/>
            <person name="Natvig D.O."/>
            <person name="Lalanne C."/>
            <person name="Gautier V."/>
            <person name="Ament-Velasquez S.L."/>
            <person name="Kruys A."/>
            <person name="Hutchinson M.I."/>
            <person name="Powell A.J."/>
            <person name="Barry K."/>
            <person name="Miller A.N."/>
            <person name="Grigoriev I.V."/>
            <person name="Debuchy R."/>
            <person name="Gladieux P."/>
            <person name="Hiltunen Thoren M."/>
            <person name="Johannesson H."/>
        </authorList>
    </citation>
    <scope>NUCLEOTIDE SEQUENCE</scope>
    <source>
        <strain evidence="2">CBS 118394</strain>
    </source>
</reference>